<dbReference type="EMBL" id="BQNB010019661">
    <property type="protein sequence ID" value="GJT87702.1"/>
    <property type="molecule type" value="Genomic_DNA"/>
</dbReference>
<keyword evidence="1" id="KW-0175">Coiled coil</keyword>
<organism evidence="3 4">
    <name type="scientific">Tanacetum coccineum</name>
    <dbReference type="NCBI Taxonomy" id="301880"/>
    <lineage>
        <taxon>Eukaryota</taxon>
        <taxon>Viridiplantae</taxon>
        <taxon>Streptophyta</taxon>
        <taxon>Embryophyta</taxon>
        <taxon>Tracheophyta</taxon>
        <taxon>Spermatophyta</taxon>
        <taxon>Magnoliopsida</taxon>
        <taxon>eudicotyledons</taxon>
        <taxon>Gunneridae</taxon>
        <taxon>Pentapetalae</taxon>
        <taxon>asterids</taxon>
        <taxon>campanulids</taxon>
        <taxon>Asterales</taxon>
        <taxon>Asteraceae</taxon>
        <taxon>Asteroideae</taxon>
        <taxon>Anthemideae</taxon>
        <taxon>Anthemidinae</taxon>
        <taxon>Tanacetum</taxon>
    </lineage>
</organism>
<sequence>MNISTLKETKIRRSKRKETKVPQPSGPTTNVVDEVVNEKIDDSLERVATTATGLEAEQDNGTSSGSGPWCQKTMGDTIAQTRSENVSKHSNDPLLARGNTLQSGEDRLKLEELMELCTTLQSRVLALKTTKTTQATEIASLKRRVKKLKRRNKSRTHRLKRLYKVGSSRIVESSDEEGLGEEDASKQGRIANIDANEDIYMVNVQPDEDMFGVNDLDGDEVIVKSVDVNTAKETRSVVEEVTAVTIPASAATTTTTTTIITNVEMTLAQALAELKIAKPKADKVVIQEPEQGTTTPPLTTTTNATTITAVKVQDKGKGKMVELEPVKKMSKKELLRLDEELAFKLQAKEEEEERIAKEKAQQVKEANISWDDVQDKIDADYQLAQRLQAQEQEELADEERQDCLYNS</sequence>
<evidence type="ECO:0000313" key="4">
    <source>
        <dbReference type="Proteomes" id="UP001151760"/>
    </source>
</evidence>
<evidence type="ECO:0000256" key="1">
    <source>
        <dbReference type="SAM" id="Coils"/>
    </source>
</evidence>
<accession>A0ABQ5HKB8</accession>
<keyword evidence="4" id="KW-1185">Reference proteome</keyword>
<feature type="region of interest" description="Disordered" evidence="2">
    <location>
        <begin position="1"/>
        <end position="31"/>
    </location>
</feature>
<comment type="caution">
    <text evidence="3">The sequence shown here is derived from an EMBL/GenBank/DDBJ whole genome shotgun (WGS) entry which is preliminary data.</text>
</comment>
<feature type="coiled-coil region" evidence="1">
    <location>
        <begin position="131"/>
        <end position="158"/>
    </location>
</feature>
<evidence type="ECO:0000313" key="3">
    <source>
        <dbReference type="EMBL" id="GJT87702.1"/>
    </source>
</evidence>
<name>A0ABQ5HKB8_9ASTR</name>
<feature type="region of interest" description="Disordered" evidence="2">
    <location>
        <begin position="51"/>
        <end position="70"/>
    </location>
</feature>
<gene>
    <name evidence="3" type="ORF">Tco_1069419</name>
</gene>
<proteinExistence type="predicted"/>
<dbReference type="Proteomes" id="UP001151760">
    <property type="component" value="Unassembled WGS sequence"/>
</dbReference>
<evidence type="ECO:0000256" key="2">
    <source>
        <dbReference type="SAM" id="MobiDB-lite"/>
    </source>
</evidence>
<reference evidence="3" key="1">
    <citation type="journal article" date="2022" name="Int. J. Mol. Sci.">
        <title>Draft Genome of Tanacetum Coccineum: Genomic Comparison of Closely Related Tanacetum-Family Plants.</title>
        <authorList>
            <person name="Yamashiro T."/>
            <person name="Shiraishi A."/>
            <person name="Nakayama K."/>
            <person name="Satake H."/>
        </authorList>
    </citation>
    <scope>NUCLEOTIDE SEQUENCE</scope>
</reference>
<reference evidence="3" key="2">
    <citation type="submission" date="2022-01" db="EMBL/GenBank/DDBJ databases">
        <authorList>
            <person name="Yamashiro T."/>
            <person name="Shiraishi A."/>
            <person name="Satake H."/>
            <person name="Nakayama K."/>
        </authorList>
    </citation>
    <scope>NUCLEOTIDE SEQUENCE</scope>
</reference>
<feature type="coiled-coil region" evidence="1">
    <location>
        <begin position="334"/>
        <end position="401"/>
    </location>
</feature>
<protein>
    <submittedName>
        <fullName evidence="3">Uncharacterized protein</fullName>
    </submittedName>
</protein>